<dbReference type="AlphaFoldDB" id="A0AA88KM15"/>
<dbReference type="GeneID" id="68093961"/>
<feature type="domain" description="Glycosyltransferase 61 catalytic" evidence="5">
    <location>
        <begin position="269"/>
        <end position="458"/>
    </location>
</feature>
<dbReference type="InterPro" id="IPR007657">
    <property type="entry name" value="Glycosyltransferase_61"/>
</dbReference>
<keyword evidence="1" id="KW-0328">Glycosyltransferase</keyword>
<dbReference type="PANTHER" id="PTHR20961">
    <property type="entry name" value="GLYCOSYLTRANSFERASE"/>
    <property type="match status" value="1"/>
</dbReference>
<keyword evidence="4" id="KW-0472">Membrane</keyword>
<keyword evidence="2" id="KW-0808">Transferase</keyword>
<protein>
    <recommendedName>
        <fullName evidence="5">Glycosyltransferase 61 catalytic domain-containing protein</fullName>
    </recommendedName>
</protein>
<proteinExistence type="predicted"/>
<gene>
    <name evidence="6" type="ORF">C9374_001505</name>
</gene>
<keyword evidence="7" id="KW-1185">Reference proteome</keyword>
<accession>A0AA88KM15</accession>
<dbReference type="GO" id="GO:0016757">
    <property type="term" value="F:glycosyltransferase activity"/>
    <property type="evidence" value="ECO:0007669"/>
    <property type="project" value="UniProtKB-KW"/>
</dbReference>
<dbReference type="InterPro" id="IPR049625">
    <property type="entry name" value="Glyco_transf_61_cat"/>
</dbReference>
<comment type="caution">
    <text evidence="6">The sequence shown here is derived from an EMBL/GenBank/DDBJ whole genome shotgun (WGS) entry which is preliminary data.</text>
</comment>
<dbReference type="RefSeq" id="XP_044551165.1">
    <property type="nucleotide sequence ID" value="XM_044690820.1"/>
</dbReference>
<evidence type="ECO:0000256" key="3">
    <source>
        <dbReference type="ARBA" id="ARBA00023180"/>
    </source>
</evidence>
<feature type="transmembrane region" description="Helical" evidence="4">
    <location>
        <begin position="20"/>
        <end position="42"/>
    </location>
</feature>
<keyword evidence="3" id="KW-0325">Glycoprotein</keyword>
<sequence>MFVSKTLLPQQSLTLPVSKYLRLALLVILLLTLGSIIASFFIREGHHHKTKSSSTSSLGDVTFSLESNQFIINPIINGTKGKCPLLRTPSDHEFPSEFFDSFWKRPQHEYDGRGFKLFKKSKHVKIVKSLELSAQDVYYYANLVPYKLSEKTESEICKPAANDHDAQWRRPYLIDMTDKCKESSKRQFREGTFCAKIEQKAWIVEIECAWVDESSFHHDVSWATFTDEGIIAQVQLGYGWKPTIQKYFRVRHFEKLANPGCSVLPYANGHMPVEILPRMVRLWNELPLDIPLIWPNNPVAERYLRIMEELQVIVGKRYLVTQELKTVMRANKLYLYHADDDNFPHMNALEYQYLNSRITQGMHNKFPNLLSLKKKKIITLIDRRAQTRNLQDHASVLLALKKEFPDCEVREYVIGSAKDANEFIRTTAKIFYETDIMISPHGASLSNILFTRAGTGVIELGWGALPQDYMCFARNMKFKYMLVAGEGHHDSLYLKISAQEIIYAVKTLLNDMI</sequence>
<evidence type="ECO:0000313" key="6">
    <source>
        <dbReference type="EMBL" id="KAG2387173.1"/>
    </source>
</evidence>
<evidence type="ECO:0000313" key="7">
    <source>
        <dbReference type="Proteomes" id="UP000816034"/>
    </source>
</evidence>
<evidence type="ECO:0000256" key="2">
    <source>
        <dbReference type="ARBA" id="ARBA00022679"/>
    </source>
</evidence>
<evidence type="ECO:0000256" key="4">
    <source>
        <dbReference type="SAM" id="Phobius"/>
    </source>
</evidence>
<dbReference type="Pfam" id="PF04577">
    <property type="entry name" value="Glyco_transf_61"/>
    <property type="match status" value="1"/>
</dbReference>
<organism evidence="6 7">
    <name type="scientific">Naegleria lovaniensis</name>
    <name type="common">Amoeba</name>
    <dbReference type="NCBI Taxonomy" id="51637"/>
    <lineage>
        <taxon>Eukaryota</taxon>
        <taxon>Discoba</taxon>
        <taxon>Heterolobosea</taxon>
        <taxon>Tetramitia</taxon>
        <taxon>Eutetramitia</taxon>
        <taxon>Vahlkampfiidae</taxon>
        <taxon>Naegleria</taxon>
    </lineage>
</organism>
<dbReference type="EMBL" id="PYSW02000013">
    <property type="protein sequence ID" value="KAG2387173.1"/>
    <property type="molecule type" value="Genomic_DNA"/>
</dbReference>
<keyword evidence="4" id="KW-0812">Transmembrane</keyword>
<reference evidence="6 7" key="1">
    <citation type="journal article" date="2018" name="BMC Genomics">
        <title>The genome of Naegleria lovaniensis, the basis for a comparative approach to unravel pathogenicity factors of the human pathogenic amoeba N. fowleri.</title>
        <authorList>
            <person name="Liechti N."/>
            <person name="Schurch N."/>
            <person name="Bruggmann R."/>
            <person name="Wittwer M."/>
        </authorList>
    </citation>
    <scope>NUCLEOTIDE SEQUENCE [LARGE SCALE GENOMIC DNA]</scope>
    <source>
        <strain evidence="6 7">ATCC 30569</strain>
    </source>
</reference>
<name>A0AA88KM15_NAELO</name>
<dbReference type="Proteomes" id="UP000816034">
    <property type="component" value="Unassembled WGS sequence"/>
</dbReference>
<evidence type="ECO:0000259" key="5">
    <source>
        <dbReference type="Pfam" id="PF04577"/>
    </source>
</evidence>
<evidence type="ECO:0000256" key="1">
    <source>
        <dbReference type="ARBA" id="ARBA00022676"/>
    </source>
</evidence>
<keyword evidence="4" id="KW-1133">Transmembrane helix</keyword>